<keyword evidence="4" id="KW-0472">Membrane</keyword>
<evidence type="ECO:0000256" key="4">
    <source>
        <dbReference type="ARBA" id="ARBA00023136"/>
    </source>
</evidence>
<accession>A0ABC8U4D8</accession>
<dbReference type="EMBL" id="CAUOFW020006835">
    <property type="protein sequence ID" value="CAK9176512.1"/>
    <property type="molecule type" value="Genomic_DNA"/>
</dbReference>
<evidence type="ECO:0000313" key="7">
    <source>
        <dbReference type="Proteomes" id="UP001642360"/>
    </source>
</evidence>
<evidence type="ECO:0000256" key="5">
    <source>
        <dbReference type="ARBA" id="ARBA00023180"/>
    </source>
</evidence>
<keyword evidence="5" id="KW-0325">Glycoprotein</keyword>
<dbReference type="PANTHER" id="PTHR45719">
    <property type="entry name" value="GLYCOSYLTRANSFERASE"/>
    <property type="match status" value="1"/>
</dbReference>
<evidence type="ECO:0000256" key="2">
    <source>
        <dbReference type="ARBA" id="ARBA00022676"/>
    </source>
</evidence>
<proteinExistence type="predicted"/>
<dbReference type="InterPro" id="IPR044610">
    <property type="entry name" value="GLCAT14A/B/C"/>
</dbReference>
<name>A0ABC8U4D8_9AQUA</name>
<dbReference type="Proteomes" id="UP001642360">
    <property type="component" value="Unassembled WGS sequence"/>
</dbReference>
<evidence type="ECO:0000256" key="1">
    <source>
        <dbReference type="ARBA" id="ARBA00004606"/>
    </source>
</evidence>
<protein>
    <submittedName>
        <fullName evidence="6">Uncharacterized protein</fullName>
    </submittedName>
</protein>
<dbReference type="PANTHER" id="PTHR45719:SF31">
    <property type="entry name" value="BETA-GLUCURONOSYLTRANSFERASE GLCAT14A-LIKE ISOFORM X1"/>
    <property type="match status" value="1"/>
</dbReference>
<evidence type="ECO:0000256" key="3">
    <source>
        <dbReference type="ARBA" id="ARBA00022679"/>
    </source>
</evidence>
<dbReference type="Pfam" id="PF02485">
    <property type="entry name" value="Branch"/>
    <property type="match status" value="1"/>
</dbReference>
<dbReference type="AlphaFoldDB" id="A0ABC8U4D8"/>
<keyword evidence="3" id="KW-0808">Transferase</keyword>
<dbReference type="InterPro" id="IPR003406">
    <property type="entry name" value="Glyco_trans_14"/>
</dbReference>
<organism evidence="6 7">
    <name type="scientific">Ilex paraguariensis</name>
    <name type="common">yerba mate</name>
    <dbReference type="NCBI Taxonomy" id="185542"/>
    <lineage>
        <taxon>Eukaryota</taxon>
        <taxon>Viridiplantae</taxon>
        <taxon>Streptophyta</taxon>
        <taxon>Embryophyta</taxon>
        <taxon>Tracheophyta</taxon>
        <taxon>Spermatophyta</taxon>
        <taxon>Magnoliopsida</taxon>
        <taxon>eudicotyledons</taxon>
        <taxon>Gunneridae</taxon>
        <taxon>Pentapetalae</taxon>
        <taxon>asterids</taxon>
        <taxon>campanulids</taxon>
        <taxon>Aquifoliales</taxon>
        <taxon>Aquifoliaceae</taxon>
        <taxon>Ilex</taxon>
    </lineage>
</organism>
<dbReference type="GO" id="GO:0016757">
    <property type="term" value="F:glycosyltransferase activity"/>
    <property type="evidence" value="ECO:0007669"/>
    <property type="project" value="UniProtKB-KW"/>
</dbReference>
<evidence type="ECO:0000313" key="6">
    <source>
        <dbReference type="EMBL" id="CAK9176512.1"/>
    </source>
</evidence>
<dbReference type="GO" id="GO:0016020">
    <property type="term" value="C:membrane"/>
    <property type="evidence" value="ECO:0007669"/>
    <property type="project" value="UniProtKB-SubCell"/>
</dbReference>
<gene>
    <name evidence="6" type="ORF">ILEXP_LOCUS46364</name>
</gene>
<reference evidence="6 7" key="1">
    <citation type="submission" date="2024-02" db="EMBL/GenBank/DDBJ databases">
        <authorList>
            <person name="Vignale AGUSTIN F."/>
            <person name="Sosa J E."/>
            <person name="Modenutti C."/>
        </authorList>
    </citation>
    <scope>NUCLEOTIDE SEQUENCE [LARGE SCALE GENOMIC DNA]</scope>
</reference>
<keyword evidence="7" id="KW-1185">Reference proteome</keyword>
<sequence>MASLMLMYFINHLSTDFLHILSFVPREVNFIEHTSNISWKEYQMTMEIVIDPRLYLASKGKMFTGNKKRPQPNAFRFFTGSSHVILSRKLVEFSILGWDNFPRTLLLYFSNTRFSHRGYFQTLACNSKGFSNTVINSNLRCIEWDDPGVREPLYLKSSYLKSMQASGAAFAGKFAANDPALDVIDSLVLHRGRGMITPGGWCLGTPGWGRDSCQLWGDINILKPGPAAKIFEKLLLRLMANMTIEPNICYGQQSEATAAG</sequence>
<comment type="subcellular location">
    <subcellularLocation>
        <location evidence="1">Membrane</location>
        <topology evidence="1">Single-pass type II membrane protein</topology>
    </subcellularLocation>
</comment>
<comment type="caution">
    <text evidence="6">The sequence shown here is derived from an EMBL/GenBank/DDBJ whole genome shotgun (WGS) entry which is preliminary data.</text>
</comment>
<keyword evidence="2" id="KW-0328">Glycosyltransferase</keyword>